<evidence type="ECO:0008006" key="5">
    <source>
        <dbReference type="Google" id="ProtNLM"/>
    </source>
</evidence>
<feature type="compositionally biased region" description="Gly residues" evidence="1">
    <location>
        <begin position="553"/>
        <end position="649"/>
    </location>
</feature>
<keyword evidence="4" id="KW-1185">Reference proteome</keyword>
<feature type="region of interest" description="Disordered" evidence="1">
    <location>
        <begin position="547"/>
        <end position="1055"/>
    </location>
</feature>
<feature type="region of interest" description="Disordered" evidence="1">
    <location>
        <begin position="520"/>
        <end position="539"/>
    </location>
</feature>
<feature type="compositionally biased region" description="Basic and acidic residues" evidence="1">
    <location>
        <begin position="698"/>
        <end position="715"/>
    </location>
</feature>
<keyword evidence="2" id="KW-1133">Transmembrane helix</keyword>
<feature type="compositionally biased region" description="Polar residues" evidence="1">
    <location>
        <begin position="666"/>
        <end position="675"/>
    </location>
</feature>
<feature type="compositionally biased region" description="Acidic residues" evidence="1">
    <location>
        <begin position="1042"/>
        <end position="1053"/>
    </location>
</feature>
<feature type="compositionally biased region" description="Polar residues" evidence="1">
    <location>
        <begin position="916"/>
        <end position="925"/>
    </location>
</feature>
<keyword evidence="2" id="KW-0812">Transmembrane</keyword>
<feature type="compositionally biased region" description="Polar residues" evidence="1">
    <location>
        <begin position="1014"/>
        <end position="1026"/>
    </location>
</feature>
<dbReference type="Proteomes" id="UP000318053">
    <property type="component" value="Unassembled WGS sequence"/>
</dbReference>
<accession>A0A5C5XVQ6</accession>
<feature type="region of interest" description="Disordered" evidence="1">
    <location>
        <begin position="1120"/>
        <end position="1159"/>
    </location>
</feature>
<feature type="compositionally biased region" description="Low complexity" evidence="1">
    <location>
        <begin position="719"/>
        <end position="762"/>
    </location>
</feature>
<feature type="transmembrane region" description="Helical" evidence="2">
    <location>
        <begin position="52"/>
        <end position="71"/>
    </location>
</feature>
<feature type="compositionally biased region" description="Gly residues" evidence="1">
    <location>
        <begin position="1027"/>
        <end position="1038"/>
    </location>
</feature>
<name>A0A5C5XVQ6_9BACT</name>
<comment type="caution">
    <text evidence="3">The sequence shown here is derived from an EMBL/GenBank/DDBJ whole genome shotgun (WGS) entry which is preliminary data.</text>
</comment>
<evidence type="ECO:0000256" key="1">
    <source>
        <dbReference type="SAM" id="MobiDB-lite"/>
    </source>
</evidence>
<keyword evidence="2" id="KW-0472">Membrane</keyword>
<feature type="compositionally biased region" description="Polar residues" evidence="1">
    <location>
        <begin position="872"/>
        <end position="881"/>
    </location>
</feature>
<feature type="compositionally biased region" description="Basic and acidic residues" evidence="1">
    <location>
        <begin position="1133"/>
        <end position="1150"/>
    </location>
</feature>
<evidence type="ECO:0000256" key="2">
    <source>
        <dbReference type="SAM" id="Phobius"/>
    </source>
</evidence>
<feature type="compositionally biased region" description="Polar residues" evidence="1">
    <location>
        <begin position="983"/>
        <end position="1007"/>
    </location>
</feature>
<feature type="transmembrane region" description="Helical" evidence="2">
    <location>
        <begin position="25"/>
        <end position="46"/>
    </location>
</feature>
<evidence type="ECO:0000313" key="3">
    <source>
        <dbReference type="EMBL" id="TWT66075.1"/>
    </source>
</evidence>
<proteinExistence type="predicted"/>
<gene>
    <name evidence="3" type="ORF">CA85_29370</name>
</gene>
<dbReference type="EMBL" id="SJPK01000006">
    <property type="protein sequence ID" value="TWT66075.1"/>
    <property type="molecule type" value="Genomic_DNA"/>
</dbReference>
<feature type="compositionally biased region" description="Basic and acidic residues" evidence="1">
    <location>
        <begin position="824"/>
        <end position="833"/>
    </location>
</feature>
<organism evidence="3 4">
    <name type="scientific">Allorhodopirellula solitaria</name>
    <dbReference type="NCBI Taxonomy" id="2527987"/>
    <lineage>
        <taxon>Bacteria</taxon>
        <taxon>Pseudomonadati</taxon>
        <taxon>Planctomycetota</taxon>
        <taxon>Planctomycetia</taxon>
        <taxon>Pirellulales</taxon>
        <taxon>Pirellulaceae</taxon>
        <taxon>Allorhodopirellula</taxon>
    </lineage>
</organism>
<protein>
    <recommendedName>
        <fullName evidence="5">Immunoglobulin G-binding protein A</fullName>
    </recommendedName>
</protein>
<reference evidence="3 4" key="1">
    <citation type="submission" date="2019-02" db="EMBL/GenBank/DDBJ databases">
        <title>Deep-cultivation of Planctomycetes and their phenomic and genomic characterization uncovers novel biology.</title>
        <authorList>
            <person name="Wiegand S."/>
            <person name="Jogler M."/>
            <person name="Boedeker C."/>
            <person name="Pinto D."/>
            <person name="Vollmers J."/>
            <person name="Rivas-Marin E."/>
            <person name="Kohn T."/>
            <person name="Peeters S.H."/>
            <person name="Heuer A."/>
            <person name="Rast P."/>
            <person name="Oberbeckmann S."/>
            <person name="Bunk B."/>
            <person name="Jeske O."/>
            <person name="Meyerdierks A."/>
            <person name="Storesund J.E."/>
            <person name="Kallscheuer N."/>
            <person name="Luecker S."/>
            <person name="Lage O.M."/>
            <person name="Pohl T."/>
            <person name="Merkel B.J."/>
            <person name="Hornburger P."/>
            <person name="Mueller R.-W."/>
            <person name="Bruemmer F."/>
            <person name="Labrenz M."/>
            <person name="Spormann A.M."/>
            <person name="Op Den Camp H."/>
            <person name="Overmann J."/>
            <person name="Amann R."/>
            <person name="Jetten M.S.M."/>
            <person name="Mascher T."/>
            <person name="Medema M.H."/>
            <person name="Devos D.P."/>
            <person name="Kaster A.-K."/>
            <person name="Ovreas L."/>
            <person name="Rohde M."/>
            <person name="Galperin M.Y."/>
            <person name="Jogler C."/>
        </authorList>
    </citation>
    <scope>NUCLEOTIDE SEQUENCE [LARGE SCALE GENOMIC DNA]</scope>
    <source>
        <strain evidence="3 4">CA85</strain>
    </source>
</reference>
<sequence>MDGFVRGRIEAAQRALWRAELTRRILALVIATMAVGLMWIVIDQWIYSPGPIGRSLIAGAIVLGVAGYAFGRLWPLVNLRISEDYAARALEKDHPELGHSLSSYVSLRRQREQHPRGQLAQRVVNSVGANVAAKLRHLDAPPREATGLMLWWAVTIALIAMLAIYALASPKNSIQSVARLVRPTASLDAPRRVQISDVSPGDTETLAGRTLEVAATVVHLRQDEPVSFVWESDAEAQEPVALLPRDAADTPNRFHASIPISHIAHGKQRYRILAGDATAGPFEVAIRDTPVVQIHEVVYQPPAYTNQPGRTSRTGALRGIDGTQVRLVANVNRPITRAAIEFTPRQVGQNIQATAGSREMQIAPDGQQMQCEFPLRLRKGAGIALQDYRLRVWDDAGQSNTDPIVYPIEVVEDLPPEITIVVPQQSAVDVPINGHQILEVHAADVDFGLTEIEIEIRRGIDLIARSSQWKQPQGKLGNHVIEYRFQPSRLIVAGRAAGRRGSGLNVGDELEVVAIATDNRADPNDDSIVPGITRTPPKRLRITAAVEQSGEEGQQGEGQQGEGQQGEGQQGEGQQGEGQQGEGQQGEGQQGEGQQGEGQQGEGQQGEGQQGEGQQGEGQQGEGQQGEGQQGEGQQGEGQQGEGQQGEGQPGANAENEAGMEPTDDNAGQSQQGDSPSDAGSEESRGQSTEPPQDDAEAFERIQEYLEENQQDRGDGSGPSEPDNSASSPPESSGESNNSSANGNESPDDQAASDSGQSSDSGRGNEQEGVTPPDDNQEREDAATDDPASEGGAGGDRSERSSDPGSSMGDAGQPDEGQPDEGQPDGRRGDRQDQQSGSEGEGDGDGSQDNAGDDPSATGSEGDSGSERPQEENGTSDPESTQSDDEMRGDEGMNGAEGAGRDPSGEGEQGGPQGADDSQNASQGDGSPEGESANTDRGEGTEDANRGDDGPSEESRSSDQNQAGESAGERSESGQPSGGAENSDPSSDTSNQDASENQSESAGSAGQSDREGDSSNSPTEDTNASPQGGGGGQSGGGQDTDAGLENELPDPVDLEYTKAATDLVLDYLDETRTDPDPELLQRLKWTEKDLERFRNRWQNVKPIDGEPRPDATASEIDEALRSLGMRPRATTESTRRDAADNVRSLRDAGNRRSAPADVRDAFEAFRRGLGQPRSD</sequence>
<feature type="transmembrane region" description="Helical" evidence="2">
    <location>
        <begin position="148"/>
        <end position="168"/>
    </location>
</feature>
<evidence type="ECO:0000313" key="4">
    <source>
        <dbReference type="Proteomes" id="UP000318053"/>
    </source>
</evidence>
<feature type="compositionally biased region" description="Acidic residues" evidence="1">
    <location>
        <begin position="775"/>
        <end position="788"/>
    </location>
</feature>
<feature type="compositionally biased region" description="Basic and acidic residues" evidence="1">
    <location>
        <begin position="934"/>
        <end position="957"/>
    </location>
</feature>
<dbReference type="AlphaFoldDB" id="A0A5C5XVQ6"/>